<evidence type="ECO:0000256" key="6">
    <source>
        <dbReference type="SAM" id="MobiDB-lite"/>
    </source>
</evidence>
<keyword evidence="2 5" id="KW-0812">Transmembrane</keyword>
<organism evidence="9 10">
    <name type="scientific">Danionella cerebrum</name>
    <dbReference type="NCBI Taxonomy" id="2873325"/>
    <lineage>
        <taxon>Eukaryota</taxon>
        <taxon>Metazoa</taxon>
        <taxon>Chordata</taxon>
        <taxon>Craniata</taxon>
        <taxon>Vertebrata</taxon>
        <taxon>Euteleostomi</taxon>
        <taxon>Actinopterygii</taxon>
        <taxon>Neopterygii</taxon>
        <taxon>Teleostei</taxon>
        <taxon>Ostariophysi</taxon>
        <taxon>Cypriniformes</taxon>
        <taxon>Danionidae</taxon>
        <taxon>Danioninae</taxon>
        <taxon>Danionella</taxon>
    </lineage>
</organism>
<proteinExistence type="predicted"/>
<feature type="compositionally biased region" description="Polar residues" evidence="6">
    <location>
        <begin position="179"/>
        <end position="188"/>
    </location>
</feature>
<dbReference type="EMBL" id="SRMA01027252">
    <property type="protein sequence ID" value="TRY56927.1"/>
    <property type="molecule type" value="Genomic_DNA"/>
</dbReference>
<protein>
    <recommendedName>
        <fullName evidence="8">MARVEL domain-containing protein</fullName>
    </recommendedName>
</protein>
<keyword evidence="3 7" id="KW-1133">Transmembrane helix</keyword>
<dbReference type="Proteomes" id="UP000316079">
    <property type="component" value="Unassembled WGS sequence"/>
</dbReference>
<dbReference type="OrthoDB" id="10028364at2759"/>
<dbReference type="GO" id="GO:0016020">
    <property type="term" value="C:membrane"/>
    <property type="evidence" value="ECO:0007669"/>
    <property type="project" value="UniProtKB-SubCell"/>
</dbReference>
<comment type="subcellular location">
    <subcellularLocation>
        <location evidence="1">Membrane</location>
        <topology evidence="1">Multi-pass membrane protein</topology>
    </subcellularLocation>
</comment>
<evidence type="ECO:0000259" key="8">
    <source>
        <dbReference type="PROSITE" id="PS51225"/>
    </source>
</evidence>
<evidence type="ECO:0000256" key="1">
    <source>
        <dbReference type="ARBA" id="ARBA00004141"/>
    </source>
</evidence>
<reference evidence="9 10" key="1">
    <citation type="journal article" date="2019" name="Sci. Data">
        <title>Hybrid genome assembly and annotation of Danionella translucida.</title>
        <authorList>
            <person name="Kadobianskyi M."/>
            <person name="Schulze L."/>
            <person name="Schuelke M."/>
            <person name="Judkewitz B."/>
        </authorList>
    </citation>
    <scope>NUCLEOTIDE SEQUENCE [LARGE SCALE GENOMIC DNA]</scope>
    <source>
        <strain evidence="9 10">Bolton</strain>
    </source>
</reference>
<feature type="region of interest" description="Disordered" evidence="6">
    <location>
        <begin position="164"/>
        <end position="188"/>
    </location>
</feature>
<dbReference type="STRING" id="623744.A0A553MUU4"/>
<dbReference type="Pfam" id="PF01284">
    <property type="entry name" value="MARVEL"/>
    <property type="match status" value="1"/>
</dbReference>
<sequence length="188" mass="21074">MATTTDAVYNSTTTVPEPKTKRWIIVPSENLEKKRLIVKVLEVLFSFVAFVMEEIVSNCSHCGPLYFFEFVSCTAFLFTLLLLVLLVTPLHQRVGITNWPKLDFVYTSVMAALFLIASIVFAAGNGQTSLELGAVAFGFLASQTFMFDIGLFWKLRGFPFQKQREQPTDSTARHESEKLNTNGTDSVN</sequence>
<dbReference type="InterPro" id="IPR050578">
    <property type="entry name" value="MARVEL-CKLF_proteins"/>
</dbReference>
<feature type="compositionally biased region" description="Basic and acidic residues" evidence="6">
    <location>
        <begin position="164"/>
        <end position="178"/>
    </location>
</feature>
<evidence type="ECO:0000313" key="9">
    <source>
        <dbReference type="EMBL" id="TRY56927.1"/>
    </source>
</evidence>
<accession>A0A553MUU4</accession>
<feature type="transmembrane region" description="Helical" evidence="7">
    <location>
        <begin position="135"/>
        <end position="155"/>
    </location>
</feature>
<dbReference type="PANTHER" id="PTHR22776">
    <property type="entry name" value="MARVEL-CONTAINING POTENTIAL LIPID RAFT-ASSOCIATED PROTEIN"/>
    <property type="match status" value="1"/>
</dbReference>
<feature type="transmembrane region" description="Helical" evidence="7">
    <location>
        <begin position="102"/>
        <end position="123"/>
    </location>
</feature>
<evidence type="ECO:0000313" key="10">
    <source>
        <dbReference type="Proteomes" id="UP000316079"/>
    </source>
</evidence>
<evidence type="ECO:0000256" key="4">
    <source>
        <dbReference type="ARBA" id="ARBA00023136"/>
    </source>
</evidence>
<keyword evidence="4 5" id="KW-0472">Membrane</keyword>
<comment type="caution">
    <text evidence="9">The sequence shown here is derived from an EMBL/GenBank/DDBJ whole genome shotgun (WGS) entry which is preliminary data.</text>
</comment>
<gene>
    <name evidence="9" type="ORF">DNTS_020344</name>
</gene>
<feature type="transmembrane region" description="Helical" evidence="7">
    <location>
        <begin position="65"/>
        <end position="90"/>
    </location>
</feature>
<evidence type="ECO:0000256" key="3">
    <source>
        <dbReference type="ARBA" id="ARBA00022989"/>
    </source>
</evidence>
<evidence type="ECO:0000256" key="7">
    <source>
        <dbReference type="SAM" id="Phobius"/>
    </source>
</evidence>
<keyword evidence="10" id="KW-1185">Reference proteome</keyword>
<dbReference type="AlphaFoldDB" id="A0A553MUU4"/>
<dbReference type="PROSITE" id="PS51225">
    <property type="entry name" value="MARVEL"/>
    <property type="match status" value="1"/>
</dbReference>
<name>A0A553MUU4_9TELE</name>
<evidence type="ECO:0000256" key="2">
    <source>
        <dbReference type="ARBA" id="ARBA00022692"/>
    </source>
</evidence>
<dbReference type="InterPro" id="IPR008253">
    <property type="entry name" value="Marvel"/>
</dbReference>
<dbReference type="PANTHER" id="PTHR22776:SF25">
    <property type="entry name" value="CKLF-LIKE MARVEL TRANSMEMBRANE DOMAIN-CONTAINING PROTEIN 6"/>
    <property type="match status" value="1"/>
</dbReference>
<evidence type="ECO:0000256" key="5">
    <source>
        <dbReference type="PROSITE-ProRule" id="PRU00581"/>
    </source>
</evidence>
<feature type="domain" description="MARVEL" evidence="8">
    <location>
        <begin position="30"/>
        <end position="157"/>
    </location>
</feature>